<keyword evidence="4" id="KW-1185">Reference proteome</keyword>
<feature type="region of interest" description="Disordered" evidence="1">
    <location>
        <begin position="1"/>
        <end position="33"/>
    </location>
</feature>
<dbReference type="Proteomes" id="UP000198816">
    <property type="component" value="Unassembled WGS sequence"/>
</dbReference>
<dbReference type="PROSITE" id="PS01123">
    <property type="entry name" value="TNASE_1"/>
    <property type="match status" value="1"/>
</dbReference>
<dbReference type="Gene3D" id="2.40.50.90">
    <property type="match status" value="1"/>
</dbReference>
<keyword evidence="3" id="KW-0540">Nuclease</keyword>
<gene>
    <name evidence="3" type="ORF">SAMN05421783_1357</name>
</gene>
<keyword evidence="3" id="KW-0255">Endonuclease</keyword>
<evidence type="ECO:0000313" key="4">
    <source>
        <dbReference type="Proteomes" id="UP000198816"/>
    </source>
</evidence>
<dbReference type="PANTHER" id="PTHR12302">
    <property type="entry name" value="EBNA2 BINDING PROTEIN P100"/>
    <property type="match status" value="1"/>
</dbReference>
<dbReference type="EMBL" id="FNNZ01000035">
    <property type="protein sequence ID" value="SDX54446.1"/>
    <property type="molecule type" value="Genomic_DNA"/>
</dbReference>
<evidence type="ECO:0000259" key="2">
    <source>
        <dbReference type="PROSITE" id="PS50830"/>
    </source>
</evidence>
<evidence type="ECO:0000313" key="3">
    <source>
        <dbReference type="EMBL" id="SDX54446.1"/>
    </source>
</evidence>
<keyword evidence="3" id="KW-0378">Hydrolase</keyword>
<evidence type="ECO:0000256" key="1">
    <source>
        <dbReference type="SAM" id="MobiDB-lite"/>
    </source>
</evidence>
<protein>
    <submittedName>
        <fullName evidence="3">Endonuclease YncB, thermonuclease family</fullName>
    </submittedName>
</protein>
<name>A0A1H3CK34_THIRO</name>
<feature type="domain" description="TNase-like" evidence="2">
    <location>
        <begin position="78"/>
        <end position="205"/>
    </location>
</feature>
<dbReference type="AlphaFoldDB" id="A0A1H3CK34"/>
<dbReference type="InterPro" id="IPR002071">
    <property type="entry name" value="Thermonucl_AS"/>
</dbReference>
<dbReference type="Pfam" id="PF00565">
    <property type="entry name" value="SNase"/>
    <property type="match status" value="1"/>
</dbReference>
<dbReference type="GO" id="GO:0003676">
    <property type="term" value="F:nucleic acid binding"/>
    <property type="evidence" value="ECO:0007669"/>
    <property type="project" value="InterPro"/>
</dbReference>
<dbReference type="SMART" id="SM00318">
    <property type="entry name" value="SNc"/>
    <property type="match status" value="1"/>
</dbReference>
<dbReference type="PROSITE" id="PS50830">
    <property type="entry name" value="TNASE_3"/>
    <property type="match status" value="1"/>
</dbReference>
<dbReference type="PANTHER" id="PTHR12302:SF26">
    <property type="entry name" value="BLR1266 PROTEIN"/>
    <property type="match status" value="1"/>
</dbReference>
<dbReference type="STRING" id="1058.SAMN05421783_1357"/>
<reference evidence="4" key="1">
    <citation type="submission" date="2016-10" db="EMBL/GenBank/DDBJ databases">
        <authorList>
            <person name="Varghese N."/>
            <person name="Submissions S."/>
        </authorList>
    </citation>
    <scope>NUCLEOTIDE SEQUENCE [LARGE SCALE GENOMIC DNA]</scope>
    <source>
        <strain evidence="4">DSM 217</strain>
    </source>
</reference>
<dbReference type="GO" id="GO:0004519">
    <property type="term" value="F:endonuclease activity"/>
    <property type="evidence" value="ECO:0007669"/>
    <property type="project" value="UniProtKB-KW"/>
</dbReference>
<proteinExistence type="predicted"/>
<dbReference type="SUPFAM" id="SSF50199">
    <property type="entry name" value="Staphylococcal nuclease"/>
    <property type="match status" value="1"/>
</dbReference>
<accession>A0A1H3CK34</accession>
<dbReference type="InterPro" id="IPR016071">
    <property type="entry name" value="Staphylococal_nuclease_OB-fold"/>
</dbReference>
<organism evidence="3 4">
    <name type="scientific">Thiocapsa roseopersicina</name>
    <dbReference type="NCBI Taxonomy" id="1058"/>
    <lineage>
        <taxon>Bacteria</taxon>
        <taxon>Pseudomonadati</taxon>
        <taxon>Pseudomonadota</taxon>
        <taxon>Gammaproteobacteria</taxon>
        <taxon>Chromatiales</taxon>
        <taxon>Chromatiaceae</taxon>
        <taxon>Thiocapsa</taxon>
    </lineage>
</organism>
<dbReference type="InterPro" id="IPR035437">
    <property type="entry name" value="SNase_OB-fold_sf"/>
</dbReference>
<sequence>MQNPIQKRVIPRPKSAPFGPRSAFPSRHDTARRRERSTIWGHLRAILERPRSAPFRPRLGLPAGAVLALLILPPVHADTLAGKVVRILDGDTVEVLDARKQTYRIRLSAVDAPESKQPFGAKAKRALSALVAGETVSVEWRKIDRYDRRVGVLILDGTDVNLALVRAGFAWWYRAYAGEQSARDRQLYEAAEQAARREGLGLWSDPRPIAPWDWRAGGAPAKPSVGACPCDSGRTCTGPRGGIYCLRGSGTKQYFKRE</sequence>